<evidence type="ECO:0000313" key="3">
    <source>
        <dbReference type="EMBL" id="KPV72840.1"/>
    </source>
</evidence>
<dbReference type="PANTHER" id="PTHR40465:SF1">
    <property type="entry name" value="DUF6534 DOMAIN-CONTAINING PROTEIN"/>
    <property type="match status" value="1"/>
</dbReference>
<feature type="transmembrane region" description="Helical" evidence="2">
    <location>
        <begin position="212"/>
        <end position="234"/>
    </location>
</feature>
<dbReference type="OrthoDB" id="2535105at2759"/>
<dbReference type="STRING" id="578459.A0A0P9GZK0"/>
<feature type="region of interest" description="Disordered" evidence="1">
    <location>
        <begin position="257"/>
        <end position="305"/>
    </location>
</feature>
<feature type="transmembrane region" description="Helical" evidence="2">
    <location>
        <begin position="24"/>
        <end position="50"/>
    </location>
</feature>
<evidence type="ECO:0000256" key="1">
    <source>
        <dbReference type="SAM" id="MobiDB-lite"/>
    </source>
</evidence>
<proteinExistence type="predicted"/>
<feature type="transmembrane region" description="Helical" evidence="2">
    <location>
        <begin position="107"/>
        <end position="125"/>
    </location>
</feature>
<feature type="transmembrane region" description="Helical" evidence="2">
    <location>
        <begin position="62"/>
        <end position="87"/>
    </location>
</feature>
<sequence>MADVLATTASPAKAAQLGLLKYAIANVVAPVLVATFLGCILFGVLFYMVGSYFSRFSSTDRLAFKLLVGVLTFTTLLDTVNQCVWAWRYTVEAALDPFVLAKFPRSLHVFAILTGINVLLAHAFFTWRLWVVSNRENWWLPSGMLLLELTAAVFSSWLLYTWLSAGVLGAIAYYVIIRSQRELGPATSAKLSRSCEPARPHRHQVKTMQTNAASLVVQVITLILTVIVGGQLWYTITAFQLSRVYVLSVMATLNARSSSHSSSSSDPSPSSGSFVPRVAGPHSSFKRRHSSSAQRSRSASASAVAPVPVHVHVSREVTVDGDEGDEVKAPAPAPAHGPLELALGVPYAVRFERARERDKGEVELGGRS</sequence>
<feature type="transmembrane region" description="Helical" evidence="2">
    <location>
        <begin position="137"/>
        <end position="154"/>
    </location>
</feature>
<dbReference type="PANTHER" id="PTHR40465">
    <property type="entry name" value="CHROMOSOME 1, WHOLE GENOME SHOTGUN SEQUENCE"/>
    <property type="match status" value="1"/>
</dbReference>
<dbReference type="RefSeq" id="XP_018268889.1">
    <property type="nucleotide sequence ID" value="XM_018414788.1"/>
</dbReference>
<keyword evidence="2" id="KW-0472">Membrane</keyword>
<keyword evidence="4" id="KW-1185">Reference proteome</keyword>
<dbReference type="GeneID" id="28975236"/>
<dbReference type="AlphaFoldDB" id="A0A0P9GZK0"/>
<name>A0A0P9GZK0_RHOGW</name>
<feature type="transmembrane region" description="Helical" evidence="2">
    <location>
        <begin position="160"/>
        <end position="177"/>
    </location>
</feature>
<organism evidence="3 4">
    <name type="scientific">Rhodotorula graminis (strain WP1)</name>
    <dbReference type="NCBI Taxonomy" id="578459"/>
    <lineage>
        <taxon>Eukaryota</taxon>
        <taxon>Fungi</taxon>
        <taxon>Dikarya</taxon>
        <taxon>Basidiomycota</taxon>
        <taxon>Pucciniomycotina</taxon>
        <taxon>Microbotryomycetes</taxon>
        <taxon>Sporidiobolales</taxon>
        <taxon>Sporidiobolaceae</taxon>
        <taxon>Rhodotorula</taxon>
    </lineage>
</organism>
<keyword evidence="2" id="KW-0812">Transmembrane</keyword>
<dbReference type="Proteomes" id="UP000053890">
    <property type="component" value="Unassembled WGS sequence"/>
</dbReference>
<feature type="compositionally biased region" description="Low complexity" evidence="1">
    <location>
        <begin position="291"/>
        <end position="305"/>
    </location>
</feature>
<accession>A0A0P9GZK0</accession>
<dbReference type="EMBL" id="KQ474085">
    <property type="protein sequence ID" value="KPV72840.1"/>
    <property type="molecule type" value="Genomic_DNA"/>
</dbReference>
<feature type="compositionally biased region" description="Low complexity" evidence="1">
    <location>
        <begin position="257"/>
        <end position="273"/>
    </location>
</feature>
<protein>
    <submittedName>
        <fullName evidence="3">Uncharacterized protein</fullName>
    </submittedName>
</protein>
<evidence type="ECO:0000313" key="4">
    <source>
        <dbReference type="Proteomes" id="UP000053890"/>
    </source>
</evidence>
<keyword evidence="2" id="KW-1133">Transmembrane helix</keyword>
<gene>
    <name evidence="3" type="ORF">RHOBADRAFT_46430</name>
</gene>
<reference evidence="3 4" key="1">
    <citation type="journal article" date="2015" name="Front. Microbiol.">
        <title>Genome sequence of the plant growth promoting endophytic yeast Rhodotorula graminis WP1.</title>
        <authorList>
            <person name="Firrincieli A."/>
            <person name="Otillar R."/>
            <person name="Salamov A."/>
            <person name="Schmutz J."/>
            <person name="Khan Z."/>
            <person name="Redman R.S."/>
            <person name="Fleck N.D."/>
            <person name="Lindquist E."/>
            <person name="Grigoriev I.V."/>
            <person name="Doty S.L."/>
        </authorList>
    </citation>
    <scope>NUCLEOTIDE SEQUENCE [LARGE SCALE GENOMIC DNA]</scope>
    <source>
        <strain evidence="3 4">WP1</strain>
    </source>
</reference>
<feature type="region of interest" description="Disordered" evidence="1">
    <location>
        <begin position="319"/>
        <end position="339"/>
    </location>
</feature>
<dbReference type="OMA" id="RENWWLP"/>
<evidence type="ECO:0000256" key="2">
    <source>
        <dbReference type="SAM" id="Phobius"/>
    </source>
</evidence>